<dbReference type="EMBL" id="CAKMRJ010002086">
    <property type="protein sequence ID" value="CAH1424970.1"/>
    <property type="molecule type" value="Genomic_DNA"/>
</dbReference>
<protein>
    <submittedName>
        <fullName evidence="1">Uncharacterized protein</fullName>
    </submittedName>
</protein>
<evidence type="ECO:0000313" key="1">
    <source>
        <dbReference type="EMBL" id="CAH1424970.1"/>
    </source>
</evidence>
<organism evidence="1 2">
    <name type="scientific">Lactuca virosa</name>
    <dbReference type="NCBI Taxonomy" id="75947"/>
    <lineage>
        <taxon>Eukaryota</taxon>
        <taxon>Viridiplantae</taxon>
        <taxon>Streptophyta</taxon>
        <taxon>Embryophyta</taxon>
        <taxon>Tracheophyta</taxon>
        <taxon>Spermatophyta</taxon>
        <taxon>Magnoliopsida</taxon>
        <taxon>eudicotyledons</taxon>
        <taxon>Gunneridae</taxon>
        <taxon>Pentapetalae</taxon>
        <taxon>asterids</taxon>
        <taxon>campanulids</taxon>
        <taxon>Asterales</taxon>
        <taxon>Asteraceae</taxon>
        <taxon>Cichorioideae</taxon>
        <taxon>Cichorieae</taxon>
        <taxon>Lactucinae</taxon>
        <taxon>Lactuca</taxon>
    </lineage>
</organism>
<reference evidence="1 2" key="1">
    <citation type="submission" date="2022-01" db="EMBL/GenBank/DDBJ databases">
        <authorList>
            <person name="Xiong W."/>
            <person name="Schranz E."/>
        </authorList>
    </citation>
    <scope>NUCLEOTIDE SEQUENCE [LARGE SCALE GENOMIC DNA]</scope>
</reference>
<comment type="caution">
    <text evidence="1">The sequence shown here is derived from an EMBL/GenBank/DDBJ whole genome shotgun (WGS) entry which is preliminary data.</text>
</comment>
<gene>
    <name evidence="1" type="ORF">LVIROSA_LOCUS12139</name>
</gene>
<name>A0AAU9MF75_9ASTR</name>
<dbReference type="Proteomes" id="UP001157418">
    <property type="component" value="Unassembled WGS sequence"/>
</dbReference>
<dbReference type="AlphaFoldDB" id="A0AAU9MF75"/>
<sequence length="76" mass="9038">MRKHDREKQILLNKDVQFGIVQLAWCHLLSTIRIRMLIVIDCGRLDRSSWAPFPSVHSSIICSMWHYLALRNYQVE</sequence>
<proteinExistence type="predicted"/>
<evidence type="ECO:0000313" key="2">
    <source>
        <dbReference type="Proteomes" id="UP001157418"/>
    </source>
</evidence>
<accession>A0AAU9MF75</accession>
<keyword evidence="2" id="KW-1185">Reference proteome</keyword>